<feature type="domain" description="HTH cro/C1-type" evidence="1">
    <location>
        <begin position="5"/>
        <end position="60"/>
    </location>
</feature>
<name>A0ABR7DEL0_9CLOT</name>
<dbReference type="Pfam" id="PF01381">
    <property type="entry name" value="HTH_3"/>
    <property type="match status" value="1"/>
</dbReference>
<sequence>MKDLIREKRQELGLTYEQLGNLVGVGKSTVRKWETGMIENMRRDNIISLAKALHISPSLLMGWTINENADKYSKEEEKHIEDLRKLNDLGKHKVISYTKDLLDNYKYNNHLAPIAAHDDNLSEEEKENMNNIINKFLKDRL</sequence>
<keyword evidence="3" id="KW-1185">Reference proteome</keyword>
<dbReference type="EMBL" id="JACOOO010000030">
    <property type="protein sequence ID" value="MBC5629839.1"/>
    <property type="molecule type" value="Genomic_DNA"/>
</dbReference>
<evidence type="ECO:0000313" key="3">
    <source>
        <dbReference type="Proteomes" id="UP000596929"/>
    </source>
</evidence>
<dbReference type="InterPro" id="IPR001387">
    <property type="entry name" value="Cro/C1-type_HTH"/>
</dbReference>
<gene>
    <name evidence="2" type="ORF">H8S20_13195</name>
</gene>
<comment type="caution">
    <text evidence="2">The sequence shown here is derived from an EMBL/GenBank/DDBJ whole genome shotgun (WGS) entry which is preliminary data.</text>
</comment>
<evidence type="ECO:0000259" key="1">
    <source>
        <dbReference type="PROSITE" id="PS50943"/>
    </source>
</evidence>
<evidence type="ECO:0000313" key="2">
    <source>
        <dbReference type="EMBL" id="MBC5629839.1"/>
    </source>
</evidence>
<dbReference type="Proteomes" id="UP000596929">
    <property type="component" value="Unassembled WGS sequence"/>
</dbReference>
<dbReference type="SUPFAM" id="SSF47413">
    <property type="entry name" value="lambda repressor-like DNA-binding domains"/>
    <property type="match status" value="1"/>
</dbReference>
<organism evidence="2 3">
    <name type="scientific">Clostridium hominis</name>
    <dbReference type="NCBI Taxonomy" id="2763036"/>
    <lineage>
        <taxon>Bacteria</taxon>
        <taxon>Bacillati</taxon>
        <taxon>Bacillota</taxon>
        <taxon>Clostridia</taxon>
        <taxon>Eubacteriales</taxon>
        <taxon>Clostridiaceae</taxon>
        <taxon>Clostridium</taxon>
    </lineage>
</organism>
<dbReference type="InterPro" id="IPR010982">
    <property type="entry name" value="Lambda_DNA-bd_dom_sf"/>
</dbReference>
<accession>A0ABR7DEL0</accession>
<dbReference type="CDD" id="cd00093">
    <property type="entry name" value="HTH_XRE"/>
    <property type="match status" value="1"/>
</dbReference>
<protein>
    <submittedName>
        <fullName evidence="2">Helix-turn-helix transcriptional regulator</fullName>
    </submittedName>
</protein>
<dbReference type="Gene3D" id="1.10.260.40">
    <property type="entry name" value="lambda repressor-like DNA-binding domains"/>
    <property type="match status" value="1"/>
</dbReference>
<proteinExistence type="predicted"/>
<dbReference type="PROSITE" id="PS50943">
    <property type="entry name" value="HTH_CROC1"/>
    <property type="match status" value="1"/>
</dbReference>
<reference evidence="2 3" key="1">
    <citation type="submission" date="2020-08" db="EMBL/GenBank/DDBJ databases">
        <title>Genome public.</title>
        <authorList>
            <person name="Liu C."/>
            <person name="Sun Q."/>
        </authorList>
    </citation>
    <scope>NUCLEOTIDE SEQUENCE [LARGE SCALE GENOMIC DNA]</scope>
    <source>
        <strain evidence="2 3">NSJ-6</strain>
    </source>
</reference>
<dbReference type="SMART" id="SM00530">
    <property type="entry name" value="HTH_XRE"/>
    <property type="match status" value="1"/>
</dbReference>